<comment type="caution">
    <text evidence="1">The sequence shown here is derived from an EMBL/GenBank/DDBJ whole genome shotgun (WGS) entry which is preliminary data.</text>
</comment>
<organism evidence="1 2">
    <name type="scientific">Massariosphaeria phaeospora</name>
    <dbReference type="NCBI Taxonomy" id="100035"/>
    <lineage>
        <taxon>Eukaryota</taxon>
        <taxon>Fungi</taxon>
        <taxon>Dikarya</taxon>
        <taxon>Ascomycota</taxon>
        <taxon>Pezizomycotina</taxon>
        <taxon>Dothideomycetes</taxon>
        <taxon>Pleosporomycetidae</taxon>
        <taxon>Pleosporales</taxon>
        <taxon>Pleosporales incertae sedis</taxon>
        <taxon>Massariosphaeria</taxon>
    </lineage>
</organism>
<dbReference type="EMBL" id="JAADJZ010000020">
    <property type="protein sequence ID" value="KAF2868101.1"/>
    <property type="molecule type" value="Genomic_DNA"/>
</dbReference>
<keyword evidence="2" id="KW-1185">Reference proteome</keyword>
<accession>A0A7C8M550</accession>
<dbReference type="Proteomes" id="UP000481861">
    <property type="component" value="Unassembled WGS sequence"/>
</dbReference>
<proteinExistence type="predicted"/>
<gene>
    <name evidence="1" type="ORF">BDV95DRAFT_157780</name>
</gene>
<evidence type="ECO:0000313" key="1">
    <source>
        <dbReference type="EMBL" id="KAF2868101.1"/>
    </source>
</evidence>
<dbReference type="AlphaFoldDB" id="A0A7C8M550"/>
<name>A0A7C8M550_9PLEO</name>
<evidence type="ECO:0000313" key="2">
    <source>
        <dbReference type="Proteomes" id="UP000481861"/>
    </source>
</evidence>
<protein>
    <submittedName>
        <fullName evidence="1">Uncharacterized protein</fullName>
    </submittedName>
</protein>
<reference evidence="1 2" key="1">
    <citation type="submission" date="2020-01" db="EMBL/GenBank/DDBJ databases">
        <authorList>
            <consortium name="DOE Joint Genome Institute"/>
            <person name="Haridas S."/>
            <person name="Albert R."/>
            <person name="Binder M."/>
            <person name="Bloem J."/>
            <person name="Labutti K."/>
            <person name="Salamov A."/>
            <person name="Andreopoulos B."/>
            <person name="Baker S.E."/>
            <person name="Barry K."/>
            <person name="Bills G."/>
            <person name="Bluhm B.H."/>
            <person name="Cannon C."/>
            <person name="Castanera R."/>
            <person name="Culley D.E."/>
            <person name="Daum C."/>
            <person name="Ezra D."/>
            <person name="Gonzalez J.B."/>
            <person name="Henrissat B."/>
            <person name="Kuo A."/>
            <person name="Liang C."/>
            <person name="Lipzen A."/>
            <person name="Lutzoni F."/>
            <person name="Magnuson J."/>
            <person name="Mondo S."/>
            <person name="Nolan M."/>
            <person name="Ohm R."/>
            <person name="Pangilinan J."/>
            <person name="Park H.-J.H."/>
            <person name="Ramirez L."/>
            <person name="Alfaro M."/>
            <person name="Sun H."/>
            <person name="Tritt A."/>
            <person name="Yoshinaga Y."/>
            <person name="Zwiers L.-H.L."/>
            <person name="Turgeon B.G."/>
            <person name="Goodwin S.B."/>
            <person name="Spatafora J.W."/>
            <person name="Crous P.W."/>
            <person name="Grigoriev I.V."/>
        </authorList>
    </citation>
    <scope>NUCLEOTIDE SEQUENCE [LARGE SCALE GENOMIC DNA]</scope>
    <source>
        <strain evidence="1 2">CBS 611.86</strain>
    </source>
</reference>
<sequence>MLSMFSNVLLGCDYESRYMDEVESGVQGTGKPLELDLLILVKTQVLGSLQWSLGAYVLVAPSTGVFICETSRFSLFSVGCIETDSLCPGQLDRSNSKAHLVLLASIKPDIPCPLFSKPGTFAFDVRVLCTSVVTSNGAVGAFFTDIFRIYNAHTVFAAQPIASDVAPACAYHHAYIHTTLIVFSRHGRVQTLPTLVHYCTAETATRTPLRAQERHARPRSWRSGRCI</sequence>